<comment type="caution">
    <text evidence="1">The sequence shown here is derived from an EMBL/GenBank/DDBJ whole genome shotgun (WGS) entry which is preliminary data.</text>
</comment>
<protein>
    <submittedName>
        <fullName evidence="1">Uncharacterized protein</fullName>
    </submittedName>
</protein>
<gene>
    <name evidence="1" type="ORF">PVK06_034932</name>
</gene>
<dbReference type="EMBL" id="JARKNE010000010">
    <property type="protein sequence ID" value="KAK5793774.1"/>
    <property type="molecule type" value="Genomic_DNA"/>
</dbReference>
<organism evidence="1 2">
    <name type="scientific">Gossypium arboreum</name>
    <name type="common">Tree cotton</name>
    <name type="synonym">Gossypium nanking</name>
    <dbReference type="NCBI Taxonomy" id="29729"/>
    <lineage>
        <taxon>Eukaryota</taxon>
        <taxon>Viridiplantae</taxon>
        <taxon>Streptophyta</taxon>
        <taxon>Embryophyta</taxon>
        <taxon>Tracheophyta</taxon>
        <taxon>Spermatophyta</taxon>
        <taxon>Magnoliopsida</taxon>
        <taxon>eudicotyledons</taxon>
        <taxon>Gunneridae</taxon>
        <taxon>Pentapetalae</taxon>
        <taxon>rosids</taxon>
        <taxon>malvids</taxon>
        <taxon>Malvales</taxon>
        <taxon>Malvaceae</taxon>
        <taxon>Malvoideae</taxon>
        <taxon>Gossypium</taxon>
    </lineage>
</organism>
<dbReference type="Proteomes" id="UP001358586">
    <property type="component" value="Chromosome 10"/>
</dbReference>
<evidence type="ECO:0000313" key="1">
    <source>
        <dbReference type="EMBL" id="KAK5793774.1"/>
    </source>
</evidence>
<reference evidence="1 2" key="1">
    <citation type="submission" date="2023-03" db="EMBL/GenBank/DDBJ databases">
        <title>WGS of Gossypium arboreum.</title>
        <authorList>
            <person name="Yu D."/>
        </authorList>
    </citation>
    <scope>NUCLEOTIDE SEQUENCE [LARGE SCALE GENOMIC DNA]</scope>
    <source>
        <tissue evidence="1">Leaf</tissue>
    </source>
</reference>
<proteinExistence type="predicted"/>
<sequence>MSTYVNIPHGTYFSYIFRKLGISTLRDTLISSNQLISYEALHHPGYHYDANSDKWIKSGHPTTNEDDDVKSAFEDILITEHATQPSFDISVLIVDALHFLSNDVWGLRDKFRSHINYVCSQLWTLEMQNASLLAHHPSTPLFSPSDED</sequence>
<name>A0ABR0NHN5_GOSAR</name>
<evidence type="ECO:0000313" key="2">
    <source>
        <dbReference type="Proteomes" id="UP001358586"/>
    </source>
</evidence>
<accession>A0ABR0NHN5</accession>
<keyword evidence="2" id="KW-1185">Reference proteome</keyword>